<evidence type="ECO:0000256" key="1">
    <source>
        <dbReference type="ARBA" id="ARBA00001947"/>
    </source>
</evidence>
<comment type="caution">
    <text evidence="6">The sequence shown here is derived from an EMBL/GenBank/DDBJ whole genome shotgun (WGS) entry which is preliminary data.</text>
</comment>
<name>A0A4Y8AW58_9FLAO</name>
<evidence type="ECO:0000313" key="6">
    <source>
        <dbReference type="EMBL" id="TEW75610.1"/>
    </source>
</evidence>
<dbReference type="GO" id="GO:0046872">
    <property type="term" value="F:metal ion binding"/>
    <property type="evidence" value="ECO:0007669"/>
    <property type="project" value="UniProtKB-KW"/>
</dbReference>
<evidence type="ECO:0000313" key="7">
    <source>
        <dbReference type="Proteomes" id="UP000298517"/>
    </source>
</evidence>
<gene>
    <name evidence="6" type="ORF">E2488_05755</name>
</gene>
<evidence type="ECO:0000256" key="4">
    <source>
        <dbReference type="ARBA" id="ARBA00022833"/>
    </source>
</evidence>
<evidence type="ECO:0000256" key="2">
    <source>
        <dbReference type="ARBA" id="ARBA00022723"/>
    </source>
</evidence>
<keyword evidence="2" id="KW-0479">Metal-binding</keyword>
<evidence type="ECO:0000256" key="5">
    <source>
        <dbReference type="ARBA" id="ARBA00024029"/>
    </source>
</evidence>
<keyword evidence="4" id="KW-0862">Zinc</keyword>
<dbReference type="Gene3D" id="3.40.50.10310">
    <property type="entry name" value="Creatininase"/>
    <property type="match status" value="1"/>
</dbReference>
<dbReference type="PANTHER" id="PTHR35005:SF1">
    <property type="entry name" value="2-AMINO-5-FORMYLAMINO-6-RIBOSYLAMINOPYRIMIDIN-4(3H)-ONE 5'-MONOPHOSPHATE DEFORMYLASE"/>
    <property type="match status" value="1"/>
</dbReference>
<organism evidence="6 7">
    <name type="scientific">Gramella jeungdoensis</name>
    <dbReference type="NCBI Taxonomy" id="708091"/>
    <lineage>
        <taxon>Bacteria</taxon>
        <taxon>Pseudomonadati</taxon>
        <taxon>Bacteroidota</taxon>
        <taxon>Flavobacteriia</taxon>
        <taxon>Flavobacteriales</taxon>
        <taxon>Flavobacteriaceae</taxon>
        <taxon>Christiangramia</taxon>
    </lineage>
</organism>
<dbReference type="GO" id="GO:0016811">
    <property type="term" value="F:hydrolase activity, acting on carbon-nitrogen (but not peptide) bonds, in linear amides"/>
    <property type="evidence" value="ECO:0007669"/>
    <property type="project" value="TreeGrafter"/>
</dbReference>
<comment type="similarity">
    <text evidence="5">Belongs to the creatininase superfamily.</text>
</comment>
<sequence length="253" mass="28396">MRPYVLAETNWKDVKQESYTVAILPWGATEAHNYHLPYGTDNFQAEYVAIKAAKIAWQNNAKVIVLPIIPFGVNTGQMDIPFCINMNPSTQYAVLKDILQTLNGQNIEKLVIVNSHGGNNFKQIIRELSLEFPKVFICAINWWQVTDATKYFDAPGDHAGELETSAMLKIAPNIVLPIEQAGNGNSKKFKIEGLKEGWVIAQRQWTKISEDTGVGNPKLATKEKGITFLNVVIKKIAAFFEELHNADTNNMYQ</sequence>
<dbReference type="Proteomes" id="UP000298517">
    <property type="component" value="Unassembled WGS sequence"/>
</dbReference>
<proteinExistence type="inferred from homology"/>
<keyword evidence="7" id="KW-1185">Reference proteome</keyword>
<dbReference type="AlphaFoldDB" id="A0A4Y8AW58"/>
<protein>
    <submittedName>
        <fullName evidence="6">Creatininase family protein</fullName>
    </submittedName>
</protein>
<dbReference type="SUPFAM" id="SSF102215">
    <property type="entry name" value="Creatininase"/>
    <property type="match status" value="1"/>
</dbReference>
<dbReference type="OrthoDB" id="9801445at2"/>
<comment type="cofactor">
    <cofactor evidence="1">
        <name>Zn(2+)</name>
        <dbReference type="ChEBI" id="CHEBI:29105"/>
    </cofactor>
</comment>
<reference evidence="6 7" key="1">
    <citation type="journal article" date="2011" name="J. Microbiol.">
        <title>Gramella jeungdoensis sp. nov., isolated from a solar saltern in Korea.</title>
        <authorList>
            <person name="Joung Y."/>
            <person name="Kim H."/>
            <person name="Jang T."/>
            <person name="Ahn T.S."/>
            <person name="Joh K."/>
        </authorList>
    </citation>
    <scope>NUCLEOTIDE SEQUENCE [LARGE SCALE GENOMIC DNA]</scope>
    <source>
        <strain evidence="6 7">KCTC 23123</strain>
    </source>
</reference>
<dbReference type="InterPro" id="IPR003785">
    <property type="entry name" value="Creatininase/forma_Hydrolase"/>
</dbReference>
<dbReference type="InterPro" id="IPR024087">
    <property type="entry name" value="Creatininase-like_sf"/>
</dbReference>
<accession>A0A4Y8AW58</accession>
<dbReference type="GO" id="GO:0009231">
    <property type="term" value="P:riboflavin biosynthetic process"/>
    <property type="evidence" value="ECO:0007669"/>
    <property type="project" value="TreeGrafter"/>
</dbReference>
<dbReference type="Pfam" id="PF02633">
    <property type="entry name" value="Creatininase"/>
    <property type="match status" value="1"/>
</dbReference>
<dbReference type="PANTHER" id="PTHR35005">
    <property type="entry name" value="3-DEHYDRO-SCYLLO-INOSOSE HYDROLASE"/>
    <property type="match status" value="1"/>
</dbReference>
<dbReference type="EMBL" id="SNQI01000002">
    <property type="protein sequence ID" value="TEW75610.1"/>
    <property type="molecule type" value="Genomic_DNA"/>
</dbReference>
<keyword evidence="3" id="KW-0378">Hydrolase</keyword>
<evidence type="ECO:0000256" key="3">
    <source>
        <dbReference type="ARBA" id="ARBA00022801"/>
    </source>
</evidence>